<dbReference type="InterPro" id="IPR029058">
    <property type="entry name" value="AB_hydrolase_fold"/>
</dbReference>
<feature type="domain" description="Fungal lipase-type" evidence="2">
    <location>
        <begin position="112"/>
        <end position="236"/>
    </location>
</feature>
<dbReference type="Pfam" id="PF01764">
    <property type="entry name" value="Lipase_3"/>
    <property type="match status" value="1"/>
</dbReference>
<name>A0A9N8DC63_9STRA</name>
<organism evidence="3 4">
    <name type="scientific">Seminavis robusta</name>
    <dbReference type="NCBI Taxonomy" id="568900"/>
    <lineage>
        <taxon>Eukaryota</taxon>
        <taxon>Sar</taxon>
        <taxon>Stramenopiles</taxon>
        <taxon>Ochrophyta</taxon>
        <taxon>Bacillariophyta</taxon>
        <taxon>Bacillariophyceae</taxon>
        <taxon>Bacillariophycidae</taxon>
        <taxon>Naviculales</taxon>
        <taxon>Naviculaceae</taxon>
        <taxon>Seminavis</taxon>
    </lineage>
</organism>
<feature type="chain" id="PRO_5040460270" description="Fungal lipase-type domain-containing protein" evidence="1">
    <location>
        <begin position="26"/>
        <end position="340"/>
    </location>
</feature>
<accession>A0A9N8DC63</accession>
<dbReference type="AlphaFoldDB" id="A0A9N8DC63"/>
<protein>
    <recommendedName>
        <fullName evidence="2">Fungal lipase-type domain-containing protein</fullName>
    </recommendedName>
</protein>
<evidence type="ECO:0000256" key="1">
    <source>
        <dbReference type="SAM" id="SignalP"/>
    </source>
</evidence>
<keyword evidence="4" id="KW-1185">Reference proteome</keyword>
<proteinExistence type="predicted"/>
<sequence length="340" mass="38549">MRVFCLCSFVWFLVLLNQKTSTCKGDEETSQCPSIYPDPSDTKLLLSKDFFVKYVNQSVYLADIIKAEDYGPIEDLLPELREMYERADVFSDFDDQALIVKTKDTKMCFASFQATDQANYFAFAVDLWHNINPLTERIEGTDCIIRRGVVQAYNTTYKKEFRRSLDDCIASCGSDEPCPLVLTGASIGGAVAVAAAVDLTSLYDPTVITFSAPKVVVRTAPCEHLNSSKFFRFVNTDSQGNYDLIVNQLNLFNERHLGWTFLLDDVNFPLGSPGINDSRDRCPGSFALHEYNIYRGRVEGIINRDCFPLPIAGWPEGHYCRYDDECQTNYCNKRQCQRGL</sequence>
<feature type="signal peptide" evidence="1">
    <location>
        <begin position="1"/>
        <end position="25"/>
    </location>
</feature>
<dbReference type="Gene3D" id="3.40.50.1820">
    <property type="entry name" value="alpha/beta hydrolase"/>
    <property type="match status" value="1"/>
</dbReference>
<evidence type="ECO:0000259" key="2">
    <source>
        <dbReference type="Pfam" id="PF01764"/>
    </source>
</evidence>
<evidence type="ECO:0000313" key="3">
    <source>
        <dbReference type="EMBL" id="CAB9499080.1"/>
    </source>
</evidence>
<dbReference type="Proteomes" id="UP001153069">
    <property type="component" value="Unassembled WGS sequence"/>
</dbReference>
<dbReference type="InterPro" id="IPR002921">
    <property type="entry name" value="Fungal_lipase-type"/>
</dbReference>
<reference evidence="3" key="1">
    <citation type="submission" date="2020-06" db="EMBL/GenBank/DDBJ databases">
        <authorList>
            <consortium name="Plant Systems Biology data submission"/>
        </authorList>
    </citation>
    <scope>NUCLEOTIDE SEQUENCE</scope>
    <source>
        <strain evidence="3">D6</strain>
    </source>
</reference>
<dbReference type="GO" id="GO:0006629">
    <property type="term" value="P:lipid metabolic process"/>
    <property type="evidence" value="ECO:0007669"/>
    <property type="project" value="InterPro"/>
</dbReference>
<dbReference type="EMBL" id="CAICTM010000052">
    <property type="protein sequence ID" value="CAB9499080.1"/>
    <property type="molecule type" value="Genomic_DNA"/>
</dbReference>
<dbReference type="OrthoDB" id="55421at2759"/>
<dbReference type="Gene3D" id="4.10.40.50">
    <property type="match status" value="1"/>
</dbReference>
<comment type="caution">
    <text evidence="3">The sequence shown here is derived from an EMBL/GenBank/DDBJ whole genome shotgun (WGS) entry which is preliminary data.</text>
</comment>
<keyword evidence="1" id="KW-0732">Signal</keyword>
<gene>
    <name evidence="3" type="ORF">SEMRO_53_G031400.1</name>
</gene>
<dbReference type="SUPFAM" id="SSF53474">
    <property type="entry name" value="alpha/beta-Hydrolases"/>
    <property type="match status" value="1"/>
</dbReference>
<evidence type="ECO:0000313" key="4">
    <source>
        <dbReference type="Proteomes" id="UP001153069"/>
    </source>
</evidence>